<reference evidence="12 13" key="1">
    <citation type="submission" date="2015-09" db="EMBL/GenBank/DDBJ databases">
        <title>Identification and resolution of microdiversity through metagenomic sequencing of parallel consortia.</title>
        <authorList>
            <person name="Nelson W.C."/>
            <person name="Romine M.F."/>
            <person name="Lindemann S.R."/>
        </authorList>
    </citation>
    <scope>NUCLEOTIDE SEQUENCE [LARGE SCALE GENOMIC DNA]</scope>
    <source>
        <strain evidence="12">HL-55</strain>
    </source>
</reference>
<dbReference type="GO" id="GO:0009636">
    <property type="term" value="P:response to toxic substance"/>
    <property type="evidence" value="ECO:0007669"/>
    <property type="project" value="UniProtKB-KW"/>
</dbReference>
<dbReference type="PANTHER" id="PTHR42747">
    <property type="entry name" value="NITRONATE MONOOXYGENASE-RELATED"/>
    <property type="match status" value="1"/>
</dbReference>
<keyword evidence="3" id="KW-0216">Detoxification</keyword>
<keyword evidence="7 12" id="KW-0560">Oxidoreductase</keyword>
<protein>
    <recommendedName>
        <fullName evidence="11">Nitronate monooxygenase</fullName>
    </recommendedName>
    <alternativeName>
        <fullName evidence="9">Propionate 3-nitronate monooxygenase</fullName>
    </alternativeName>
</protein>
<dbReference type="Gene3D" id="3.20.20.70">
    <property type="entry name" value="Aldolase class I"/>
    <property type="match status" value="1"/>
</dbReference>
<dbReference type="InterPro" id="IPR004136">
    <property type="entry name" value="NMO"/>
</dbReference>
<evidence type="ECO:0000256" key="1">
    <source>
        <dbReference type="ARBA" id="ARBA00001917"/>
    </source>
</evidence>
<name>A0A0P8D1Y5_9GAMM</name>
<proteinExistence type="inferred from homology"/>
<dbReference type="GO" id="GO:0000166">
    <property type="term" value="F:nucleotide binding"/>
    <property type="evidence" value="ECO:0007669"/>
    <property type="project" value="UniProtKB-KW"/>
</dbReference>
<evidence type="ECO:0000313" key="13">
    <source>
        <dbReference type="Proteomes" id="UP000050416"/>
    </source>
</evidence>
<evidence type="ECO:0000313" key="12">
    <source>
        <dbReference type="EMBL" id="KPQ29704.1"/>
    </source>
</evidence>
<comment type="caution">
    <text evidence="12">The sequence shown here is derived from an EMBL/GenBank/DDBJ whole genome shotgun (WGS) entry which is preliminary data.</text>
</comment>
<evidence type="ECO:0000256" key="5">
    <source>
        <dbReference type="ARBA" id="ARBA00022643"/>
    </source>
</evidence>
<dbReference type="Proteomes" id="UP000050416">
    <property type="component" value="Unassembled WGS sequence"/>
</dbReference>
<keyword evidence="4" id="KW-0285">Flavoprotein</keyword>
<evidence type="ECO:0000256" key="10">
    <source>
        <dbReference type="ARBA" id="ARBA00049401"/>
    </source>
</evidence>
<evidence type="ECO:0000256" key="11">
    <source>
        <dbReference type="ARBA" id="ARBA00067136"/>
    </source>
</evidence>
<dbReference type="EMBL" id="LJZQ01000005">
    <property type="protein sequence ID" value="KPQ29704.1"/>
    <property type="molecule type" value="Genomic_DNA"/>
</dbReference>
<dbReference type="FunFam" id="3.20.20.70:FF:000154">
    <property type="entry name" value="Probable nitronate monooxygenase"/>
    <property type="match status" value="1"/>
</dbReference>
<evidence type="ECO:0000256" key="2">
    <source>
        <dbReference type="ARBA" id="ARBA00009881"/>
    </source>
</evidence>
<dbReference type="GO" id="GO:0018580">
    <property type="term" value="F:nitronate monooxygenase activity"/>
    <property type="evidence" value="ECO:0007669"/>
    <property type="project" value="InterPro"/>
</dbReference>
<comment type="similarity">
    <text evidence="2">Belongs to the nitronate monooxygenase family. NMO class I subfamily.</text>
</comment>
<dbReference type="STRING" id="1305731.GCA_000934705_01608"/>
<evidence type="ECO:0000256" key="8">
    <source>
        <dbReference type="ARBA" id="ARBA00023033"/>
    </source>
</evidence>
<keyword evidence="8 12" id="KW-0503">Monooxygenase</keyword>
<dbReference type="PATRIC" id="fig|1305731.5.peg.2226"/>
<gene>
    <name evidence="12" type="primary">ncd2</name>
    <name evidence="12" type="ORF">HLUCCX14_05755</name>
</gene>
<dbReference type="OrthoDB" id="9778912at2"/>
<dbReference type="PANTHER" id="PTHR42747:SF3">
    <property type="entry name" value="NITRONATE MONOOXYGENASE-RELATED"/>
    <property type="match status" value="1"/>
</dbReference>
<dbReference type="CDD" id="cd04730">
    <property type="entry name" value="NPD_like"/>
    <property type="match status" value="1"/>
</dbReference>
<evidence type="ECO:0000256" key="3">
    <source>
        <dbReference type="ARBA" id="ARBA00022575"/>
    </source>
</evidence>
<dbReference type="AlphaFoldDB" id="A0A0P8D1Y5"/>
<keyword evidence="5" id="KW-0288">FMN</keyword>
<sequence>MLSLFETSYPIIQAPMAGVQDSRLASAVSNAGGLGSLPCAMLTATALRTELGVLKASTDRPFNLNFFTHTPPEADDSQEQAWRTVLAPYYRELGLDQSVIANGPGRQPFNAEMAAIVEEFRPAVVSFHFGLPEPALLQRVKATGAKVLSSATTVEEALWLERNGADGIIAQGLEAGGHRGIFLTTDMTTQVGTFALLPQVVAAVSVPVIAAGGIADVHGVKAALALGAVAAQVGTAFLLCPEATTRQVHREALKSEATRHTAITNLFSGGPARGIVNRVMRELGPVSGAAPSFPLATNAIAPLRAAAEAQGSGDFSPLWCGQNASGCREVSAADVLKDLAQGCR</sequence>
<evidence type="ECO:0000256" key="9">
    <source>
        <dbReference type="ARBA" id="ARBA00031155"/>
    </source>
</evidence>
<dbReference type="InterPro" id="IPR013785">
    <property type="entry name" value="Aldolase_TIM"/>
</dbReference>
<organism evidence="12 13">
    <name type="scientific">Marinobacter excellens HL-55</name>
    <dbReference type="NCBI Taxonomy" id="1305731"/>
    <lineage>
        <taxon>Bacteria</taxon>
        <taxon>Pseudomonadati</taxon>
        <taxon>Pseudomonadota</taxon>
        <taxon>Gammaproteobacteria</taxon>
        <taxon>Pseudomonadales</taxon>
        <taxon>Marinobacteraceae</taxon>
        <taxon>Marinobacter</taxon>
    </lineage>
</organism>
<evidence type="ECO:0000256" key="6">
    <source>
        <dbReference type="ARBA" id="ARBA00022741"/>
    </source>
</evidence>
<evidence type="ECO:0000256" key="7">
    <source>
        <dbReference type="ARBA" id="ARBA00023002"/>
    </source>
</evidence>
<dbReference type="Pfam" id="PF03060">
    <property type="entry name" value="NMO"/>
    <property type="match status" value="1"/>
</dbReference>
<evidence type="ECO:0000256" key="4">
    <source>
        <dbReference type="ARBA" id="ARBA00022630"/>
    </source>
</evidence>
<keyword evidence="6" id="KW-0547">Nucleotide-binding</keyword>
<accession>A0A0P8D1Y5</accession>
<comment type="cofactor">
    <cofactor evidence="1">
        <name>FMN</name>
        <dbReference type="ChEBI" id="CHEBI:58210"/>
    </cofactor>
</comment>
<comment type="catalytic activity">
    <reaction evidence="10">
        <text>3 propionate 3-nitronate + 3 O2 + H2O = 3 3-oxopropanoate + 2 nitrate + nitrite + H2O2 + 3 H(+)</text>
        <dbReference type="Rhea" id="RHEA:57332"/>
        <dbReference type="ChEBI" id="CHEBI:15377"/>
        <dbReference type="ChEBI" id="CHEBI:15378"/>
        <dbReference type="ChEBI" id="CHEBI:15379"/>
        <dbReference type="ChEBI" id="CHEBI:16240"/>
        <dbReference type="ChEBI" id="CHEBI:16301"/>
        <dbReference type="ChEBI" id="CHEBI:17632"/>
        <dbReference type="ChEBI" id="CHEBI:33190"/>
        <dbReference type="ChEBI" id="CHEBI:136067"/>
    </reaction>
</comment>
<dbReference type="SUPFAM" id="SSF51412">
    <property type="entry name" value="Inosine monophosphate dehydrogenase (IMPDH)"/>
    <property type="match status" value="1"/>
</dbReference>